<dbReference type="EMBL" id="LNZG01000045">
    <property type="protein sequence ID" value="ODA89611.1"/>
    <property type="molecule type" value="Genomic_DNA"/>
</dbReference>
<organism evidence="1 2">
    <name type="scientific">Leifsonia xyli subsp. xyli</name>
    <dbReference type="NCBI Taxonomy" id="59736"/>
    <lineage>
        <taxon>Bacteria</taxon>
        <taxon>Bacillati</taxon>
        <taxon>Actinomycetota</taxon>
        <taxon>Actinomycetes</taxon>
        <taxon>Micrococcales</taxon>
        <taxon>Microbacteriaceae</taxon>
        <taxon>Leifsonia</taxon>
    </lineage>
</organism>
<proteinExistence type="predicted"/>
<dbReference type="Proteomes" id="UP000094426">
    <property type="component" value="Unassembled WGS sequence"/>
</dbReference>
<gene>
    <name evidence="1" type="ORF">ATY41_04875</name>
</gene>
<sequence>MSVTDSERRALLAAVDRFGDLLFESRYSGAPGTDSLTEFWKVIGKGYVFFRHTDDVDPSHFRLLTQTLDEIHKTLAEVLTPRGQRGRKAESETTAPLIAAIDQLGDLLIEASCENAPLPDATLDGIWMVIGTSYIATRHPGEEPFPLPGMLAGVDRAHANLTRAIQRHRQRHQRSSA</sequence>
<dbReference type="AlphaFoldDB" id="A0A1E2SIQ5"/>
<evidence type="ECO:0000313" key="2">
    <source>
        <dbReference type="Proteomes" id="UP000094426"/>
    </source>
</evidence>
<comment type="caution">
    <text evidence="1">The sequence shown here is derived from an EMBL/GenBank/DDBJ whole genome shotgun (WGS) entry which is preliminary data.</text>
</comment>
<protein>
    <submittedName>
        <fullName evidence="1">Uncharacterized protein</fullName>
    </submittedName>
</protein>
<evidence type="ECO:0000313" key="1">
    <source>
        <dbReference type="EMBL" id="ODA89611.1"/>
    </source>
</evidence>
<dbReference type="OrthoDB" id="9794942at2"/>
<dbReference type="RefSeq" id="WP_011186876.1">
    <property type="nucleotide sequence ID" value="NZ_LNZG01000045.1"/>
</dbReference>
<name>A0A1E2SIQ5_LEIXY</name>
<accession>A0A1E2SIQ5</accession>
<reference evidence="1 2" key="1">
    <citation type="submission" date="2015-11" db="EMBL/GenBank/DDBJ databases">
        <authorList>
            <person name="Zhang Y."/>
            <person name="Guo Z."/>
        </authorList>
    </citation>
    <scope>NUCLEOTIDE SEQUENCE [LARGE SCALE GENOMIC DNA]</scope>
    <source>
        <strain evidence="2">gdw1</strain>
    </source>
</reference>